<dbReference type="GO" id="GO:0006351">
    <property type="term" value="P:DNA-templated transcription"/>
    <property type="evidence" value="ECO:0007669"/>
    <property type="project" value="TreeGrafter"/>
</dbReference>
<reference evidence="5" key="2">
    <citation type="submission" date="2016-02" db="EMBL/GenBank/DDBJ databases">
        <authorList>
            <person name="Wen L."/>
            <person name="He K."/>
            <person name="Yang H."/>
        </authorList>
    </citation>
    <scope>NUCLEOTIDE SEQUENCE [LARGE SCALE GENOMIC DNA]</scope>
    <source>
        <strain evidence="5">JCM 15929</strain>
    </source>
</reference>
<protein>
    <submittedName>
        <fullName evidence="4">PaaX family transcriptional regulator</fullName>
    </submittedName>
</protein>
<evidence type="ECO:0000259" key="2">
    <source>
        <dbReference type="Pfam" id="PF20803"/>
    </source>
</evidence>
<gene>
    <name evidence="4" type="ORF">AXK60_07615</name>
    <name evidence="3" type="ORF">AXK61_15790</name>
</gene>
<dbReference type="InterPro" id="IPR036388">
    <property type="entry name" value="WH-like_DNA-bd_sf"/>
</dbReference>
<dbReference type="Proteomes" id="UP000070409">
    <property type="component" value="Unassembled WGS sequence"/>
</dbReference>
<dbReference type="Gene3D" id="3.30.70.2650">
    <property type="match status" value="1"/>
</dbReference>
<comment type="caution">
    <text evidence="4">The sequence shown here is derived from an EMBL/GenBank/DDBJ whole genome shotgun (WGS) entry which is preliminary data.</text>
</comment>
<feature type="domain" description="Transcriptional repressor PaaX-like N-terminal" evidence="1">
    <location>
        <begin position="10"/>
        <end position="71"/>
    </location>
</feature>
<dbReference type="Pfam" id="PF07848">
    <property type="entry name" value="PaaX"/>
    <property type="match status" value="1"/>
</dbReference>
<feature type="domain" description="Transcriptional repressor PaaX-like central Cas2-like" evidence="2">
    <location>
        <begin position="86"/>
        <end position="143"/>
    </location>
</feature>
<dbReference type="AlphaFoldDB" id="A0A138AJ13"/>
<dbReference type="STRING" id="239498.AXK60_07615"/>
<evidence type="ECO:0000313" key="4">
    <source>
        <dbReference type="EMBL" id="KXP10491.1"/>
    </source>
</evidence>
<reference evidence="4" key="3">
    <citation type="submission" date="2016-02" db="EMBL/GenBank/DDBJ databases">
        <authorList>
            <person name="Teng J.L."/>
            <person name="Yang Y."/>
            <person name="Huang Y."/>
            <person name="Guo F."/>
            <person name="Wei W."/>
            <person name="Chen J.H."/>
            <person name="Wong S.Y."/>
            <person name="Lau S.K."/>
            <person name="Woo P.C."/>
        </authorList>
    </citation>
    <scope>NUCLEOTIDE SEQUENCE</scope>
    <source>
        <strain evidence="4">JCM 15929</strain>
    </source>
</reference>
<dbReference type="InterPro" id="IPR012906">
    <property type="entry name" value="PaaX-like_N"/>
</dbReference>
<keyword evidence="6" id="KW-1185">Reference proteome</keyword>
<evidence type="ECO:0000313" key="6">
    <source>
        <dbReference type="Proteomes" id="UP000070409"/>
    </source>
</evidence>
<dbReference type="PANTHER" id="PTHR30319">
    <property type="entry name" value="PHENYLACETIC ACID REGULATOR-RELATED TRANSCRIPTIONAL REPRESSOR"/>
    <property type="match status" value="1"/>
</dbReference>
<dbReference type="RefSeq" id="WP_068571527.1">
    <property type="nucleotide sequence ID" value="NZ_LSRE01000008.1"/>
</dbReference>
<dbReference type="Pfam" id="PF20803">
    <property type="entry name" value="PaaX_M"/>
    <property type="match status" value="1"/>
</dbReference>
<dbReference type="Gene3D" id="1.10.10.10">
    <property type="entry name" value="Winged helix-like DNA-binding domain superfamily/Winged helix DNA-binding domain"/>
    <property type="match status" value="1"/>
</dbReference>
<dbReference type="Gene3D" id="1.20.58.1460">
    <property type="match status" value="1"/>
</dbReference>
<sequence>MSPSLTATVSARSAVLSLLLGAHPPELEGREIVAAMRLFGVSESTTRAAMSRMVTAGDLVRDGGRYALSERLVRRQARTDSPTTTVWDRTWETAIITTSGRSAGDRANLRAEMTRLRLAELREGVWMRPANLDRPWTDAVRDVASRFSARPEDDPVELAHALWDLPEWSRHGHALLAAVDDAGDDGQARFLTMVALVRHLYEDPVLPPELRPADWPAEALTAAYADFRAWLAAMRIGRG</sequence>
<dbReference type="EMBL" id="LSRF01000033">
    <property type="protein sequence ID" value="KXP10491.1"/>
    <property type="molecule type" value="Genomic_DNA"/>
</dbReference>
<dbReference type="EMBL" id="LSRE01000008">
    <property type="protein sequence ID" value="KXP00170.1"/>
    <property type="molecule type" value="Genomic_DNA"/>
</dbReference>
<dbReference type="OrthoDB" id="2270427at2"/>
<dbReference type="Proteomes" id="UP000070258">
    <property type="component" value="Unassembled WGS sequence"/>
</dbReference>
<proteinExistence type="predicted"/>
<reference evidence="3 6" key="1">
    <citation type="submission" date="2016-02" db="EMBL/GenBank/DDBJ databases">
        <authorList>
            <person name="Teng J.L."/>
            <person name="Tang Y."/>
            <person name="Huang Y."/>
            <person name="Guo F."/>
            <person name="Wei W."/>
            <person name="Chen J.H."/>
            <person name="Wong S.Y."/>
            <person name="Lau S.K."/>
            <person name="Woo P.C."/>
        </authorList>
    </citation>
    <scope>NUCLEOTIDE SEQUENCE [LARGE SCALE GENOMIC DNA]</scope>
    <source>
        <strain evidence="3 6">JCM 13375</strain>
    </source>
</reference>
<evidence type="ECO:0000313" key="5">
    <source>
        <dbReference type="Proteomes" id="UP000070258"/>
    </source>
</evidence>
<dbReference type="PANTHER" id="PTHR30319:SF1">
    <property type="entry name" value="TRANSCRIPTIONAL REPRESSOR PAAX"/>
    <property type="match status" value="1"/>
</dbReference>
<evidence type="ECO:0000259" key="1">
    <source>
        <dbReference type="Pfam" id="PF07848"/>
    </source>
</evidence>
<accession>A0A138AJ13</accession>
<name>A0A138AJ13_9ACTN</name>
<organism evidence="4 5">
    <name type="scientific">Tsukamurella pseudospumae</name>
    <dbReference type="NCBI Taxonomy" id="239498"/>
    <lineage>
        <taxon>Bacteria</taxon>
        <taxon>Bacillati</taxon>
        <taxon>Actinomycetota</taxon>
        <taxon>Actinomycetes</taxon>
        <taxon>Mycobacteriales</taxon>
        <taxon>Tsukamurellaceae</taxon>
        <taxon>Tsukamurella</taxon>
    </lineage>
</organism>
<dbReference type="InterPro" id="IPR048846">
    <property type="entry name" value="PaaX-like_central"/>
</dbReference>
<evidence type="ECO:0000313" key="3">
    <source>
        <dbReference type="EMBL" id="KXP00170.1"/>
    </source>
</evidence>